<evidence type="ECO:0000313" key="11">
    <source>
        <dbReference type="EMBL" id="KAB5589946.1"/>
    </source>
</evidence>
<dbReference type="InterPro" id="IPR050134">
    <property type="entry name" value="NAD-dep_sirtuin_deacylases"/>
</dbReference>
<evidence type="ECO:0000256" key="2">
    <source>
        <dbReference type="ARBA" id="ARBA00004173"/>
    </source>
</evidence>
<keyword evidence="12" id="KW-1185">Reference proteome</keyword>
<dbReference type="GO" id="GO:0005739">
    <property type="term" value="C:mitochondrion"/>
    <property type="evidence" value="ECO:0007669"/>
    <property type="project" value="UniProtKB-SubCell"/>
</dbReference>
<evidence type="ECO:0000259" key="10">
    <source>
        <dbReference type="PROSITE" id="PS50305"/>
    </source>
</evidence>
<keyword evidence="5 9" id="KW-0479">Metal-binding</keyword>
<dbReference type="InterPro" id="IPR043047">
    <property type="entry name" value="Hri1_N_sf"/>
</dbReference>
<organism evidence="11 12">
    <name type="scientific">Ceratobasidium theobromae</name>
    <dbReference type="NCBI Taxonomy" id="1582974"/>
    <lineage>
        <taxon>Eukaryota</taxon>
        <taxon>Fungi</taxon>
        <taxon>Dikarya</taxon>
        <taxon>Basidiomycota</taxon>
        <taxon>Agaricomycotina</taxon>
        <taxon>Agaricomycetes</taxon>
        <taxon>Cantharellales</taxon>
        <taxon>Ceratobasidiaceae</taxon>
        <taxon>Ceratobasidium</taxon>
    </lineage>
</organism>
<dbReference type="CDD" id="cd01408">
    <property type="entry name" value="SIRT1"/>
    <property type="match status" value="1"/>
</dbReference>
<evidence type="ECO:0000256" key="1">
    <source>
        <dbReference type="ARBA" id="ARBA00001947"/>
    </source>
</evidence>
<dbReference type="SUPFAM" id="SSF52467">
    <property type="entry name" value="DHS-like NAD/FAD-binding domain"/>
    <property type="match status" value="1"/>
</dbReference>
<dbReference type="PROSITE" id="PS50305">
    <property type="entry name" value="SIRTUIN"/>
    <property type="match status" value="1"/>
</dbReference>
<keyword evidence="4" id="KW-0808">Transferase</keyword>
<dbReference type="GO" id="GO:0017136">
    <property type="term" value="F:histone deacetylase activity, NAD-dependent"/>
    <property type="evidence" value="ECO:0007669"/>
    <property type="project" value="TreeGrafter"/>
</dbReference>
<evidence type="ECO:0000256" key="8">
    <source>
        <dbReference type="ARBA" id="ARBA00023128"/>
    </source>
</evidence>
<accession>A0A5N5QER7</accession>
<comment type="similarity">
    <text evidence="3">Belongs to the sirtuin family. Class I subfamily.</text>
</comment>
<dbReference type="Gene3D" id="3.40.50.1220">
    <property type="entry name" value="TPP-binding domain"/>
    <property type="match status" value="1"/>
</dbReference>
<comment type="subcellular location">
    <subcellularLocation>
        <location evidence="2">Mitochondrion</location>
    </subcellularLocation>
</comment>
<keyword evidence="8" id="KW-0496">Mitochondrion</keyword>
<comment type="cofactor">
    <cofactor evidence="1">
        <name>Zn(2+)</name>
        <dbReference type="ChEBI" id="CHEBI:29105"/>
    </cofactor>
</comment>
<sequence>MSSNSNLLSRLAAIMKRQQQQQRGLVVEDEEDIDAHYTLTEAELEEAQRRFWARISGSHEMDGPISSPKVLETCDLKGVAEYLKGNTGYGNGKRQVVVMVGAGISTSAGIPDFRSPKTGLYANLARLNLPYPEAVFDIMYFKENPLPFYTLANELYPGKFRPTITHSFIKLLADKDMLHMCFTQNIDTLERLAGVPASKLVEAHGSFAENHCVDCGTKFPSDEMRELVMTPNPAVPGGVNVPKCKIKGCGGLVKPDIVFFGESLPERFHQSLKTLPFADLAIVMGTSLKVHPFARLPEMVSDRCPRVLMNMEAAGGFGRGDDVIHLAPCDDAVRELCDLLGWRDELEATWAATEGLIAGPPISRPVASQSESKVKTAKKVVETGGMKDLAQMMAERLNLNADSPSAQKNAGAVAESIAAVTDPVDTPPASALTQRKATASTRVSLSWVPNPAPVPDEDSVLVLTALTGHYVDVRIKLSSTMPQGDLSTITAPLSESPINDPQSIPSSATLSWAFAGMASRTPDGKGGRWSRVIDSRTPVIDSEGEIDEGQEEMLPNGDTKEWGTMGGKDYVEIWRRLDIGELPETWVSEKAGAGMVVQVGEWAQGVARTGENLGVFRAHRKGDEWEYIYSNGLMDQFPAIGGSKDGWKVVSNTADVEPKL</sequence>
<dbReference type="InterPro" id="IPR029035">
    <property type="entry name" value="DHS-like_NAD/FAD-binding_dom"/>
</dbReference>
<dbReference type="PANTHER" id="PTHR11085:SF6">
    <property type="entry name" value="NAD-DEPENDENT PROTEIN DEACETYLASE SIRTUIN-2"/>
    <property type="match status" value="1"/>
</dbReference>
<feature type="binding site" evidence="9">
    <location>
        <position position="249"/>
    </location>
    <ligand>
        <name>Zn(2+)</name>
        <dbReference type="ChEBI" id="CHEBI:29105"/>
    </ligand>
</feature>
<evidence type="ECO:0000256" key="7">
    <source>
        <dbReference type="ARBA" id="ARBA00023027"/>
    </source>
</evidence>
<dbReference type="GO" id="GO:0070403">
    <property type="term" value="F:NAD+ binding"/>
    <property type="evidence" value="ECO:0007669"/>
    <property type="project" value="InterPro"/>
</dbReference>
<dbReference type="Gene3D" id="3.30.1600.10">
    <property type="entry name" value="SIR2/SIRT2 'Small Domain"/>
    <property type="match status" value="1"/>
</dbReference>
<evidence type="ECO:0000256" key="5">
    <source>
        <dbReference type="ARBA" id="ARBA00022723"/>
    </source>
</evidence>
<name>A0A5N5QER7_9AGAM</name>
<evidence type="ECO:0000313" key="12">
    <source>
        <dbReference type="Proteomes" id="UP000383932"/>
    </source>
</evidence>
<dbReference type="Pfam" id="PF02146">
    <property type="entry name" value="SIR2"/>
    <property type="match status" value="1"/>
</dbReference>
<keyword evidence="6 9" id="KW-0862">Zinc</keyword>
<dbReference type="InterPro" id="IPR026591">
    <property type="entry name" value="Sirtuin_cat_small_dom_sf"/>
</dbReference>
<dbReference type="GO" id="GO:0046872">
    <property type="term" value="F:metal ion binding"/>
    <property type="evidence" value="ECO:0007669"/>
    <property type="project" value="UniProtKB-KW"/>
</dbReference>
<dbReference type="EMBL" id="SSOP01000213">
    <property type="protein sequence ID" value="KAB5589946.1"/>
    <property type="molecule type" value="Genomic_DNA"/>
</dbReference>
<comment type="caution">
    <text evidence="11">The sequence shown here is derived from an EMBL/GenBank/DDBJ whole genome shotgun (WGS) entry which is preliminary data.</text>
</comment>
<keyword evidence="7" id="KW-0520">NAD</keyword>
<reference evidence="11 12" key="1">
    <citation type="journal article" date="2019" name="Fungal Biol. Biotechnol.">
        <title>Draft genome sequence of fastidious pathogen Ceratobasidium theobromae, which causes vascular-streak dieback in Theobroma cacao.</title>
        <authorList>
            <person name="Ali S.S."/>
            <person name="Asman A."/>
            <person name="Shao J."/>
            <person name="Firmansyah A.P."/>
            <person name="Susilo A.W."/>
            <person name="Rosmana A."/>
            <person name="McMahon P."/>
            <person name="Junaid M."/>
            <person name="Guest D."/>
            <person name="Kheng T.Y."/>
            <person name="Meinhardt L.W."/>
            <person name="Bailey B.A."/>
        </authorList>
    </citation>
    <scope>NUCLEOTIDE SEQUENCE [LARGE SCALE GENOMIC DNA]</scope>
    <source>
        <strain evidence="11 12">CT2</strain>
    </source>
</reference>
<dbReference type="PANTHER" id="PTHR11085">
    <property type="entry name" value="NAD-DEPENDENT PROTEIN DEACYLASE SIRTUIN-5, MITOCHONDRIAL-RELATED"/>
    <property type="match status" value="1"/>
</dbReference>
<dbReference type="Pfam" id="PF16815">
    <property type="entry name" value="HRI1"/>
    <property type="match status" value="1"/>
</dbReference>
<evidence type="ECO:0000256" key="4">
    <source>
        <dbReference type="ARBA" id="ARBA00022679"/>
    </source>
</evidence>
<protein>
    <submittedName>
        <fullName evidence="11">NAD-dependent histone deacetylase SIR2</fullName>
    </submittedName>
</protein>
<evidence type="ECO:0000256" key="9">
    <source>
        <dbReference type="PROSITE-ProRule" id="PRU00236"/>
    </source>
</evidence>
<dbReference type="AlphaFoldDB" id="A0A5N5QER7"/>
<dbReference type="OrthoDB" id="420264at2759"/>
<proteinExistence type="inferred from homology"/>
<gene>
    <name evidence="11" type="ORF">CTheo_6604</name>
</gene>
<evidence type="ECO:0000256" key="3">
    <source>
        <dbReference type="ARBA" id="ARBA00006924"/>
    </source>
</evidence>
<dbReference type="InterPro" id="IPR031818">
    <property type="entry name" value="Hri1"/>
</dbReference>
<feature type="domain" description="Deacetylase sirtuin-type" evidence="10">
    <location>
        <begin position="72"/>
        <end position="343"/>
    </location>
</feature>
<dbReference type="GO" id="GO:0005634">
    <property type="term" value="C:nucleus"/>
    <property type="evidence" value="ECO:0007669"/>
    <property type="project" value="TreeGrafter"/>
</dbReference>
<feature type="binding site" evidence="9">
    <location>
        <position position="244"/>
    </location>
    <ligand>
        <name>Zn(2+)</name>
        <dbReference type="ChEBI" id="CHEBI:29105"/>
    </ligand>
</feature>
<dbReference type="Gene3D" id="2.40.128.320">
    <property type="entry name" value="Protein HRI1, N-terminal domain"/>
    <property type="match status" value="1"/>
</dbReference>
<dbReference type="InterPro" id="IPR003000">
    <property type="entry name" value="Sirtuin"/>
</dbReference>
<feature type="binding site" evidence="9">
    <location>
        <position position="212"/>
    </location>
    <ligand>
        <name>Zn(2+)</name>
        <dbReference type="ChEBI" id="CHEBI:29105"/>
    </ligand>
</feature>
<dbReference type="Proteomes" id="UP000383932">
    <property type="component" value="Unassembled WGS sequence"/>
</dbReference>
<evidence type="ECO:0000256" key="6">
    <source>
        <dbReference type="ARBA" id="ARBA00022833"/>
    </source>
</evidence>
<dbReference type="InterPro" id="IPR026590">
    <property type="entry name" value="Ssirtuin_cat_dom"/>
</dbReference>
<feature type="binding site" evidence="9">
    <location>
        <position position="215"/>
    </location>
    <ligand>
        <name>Zn(2+)</name>
        <dbReference type="ChEBI" id="CHEBI:29105"/>
    </ligand>
</feature>
<feature type="active site" description="Proton acceptor" evidence="9">
    <location>
        <position position="204"/>
    </location>
</feature>